<evidence type="ECO:0000256" key="1">
    <source>
        <dbReference type="ARBA" id="ARBA00009277"/>
    </source>
</evidence>
<keyword evidence="5" id="KW-1185">Reference proteome</keyword>
<dbReference type="STRING" id="1108044.GOOTI_219_00020"/>
<dbReference type="GO" id="GO:0003676">
    <property type="term" value="F:nucleic acid binding"/>
    <property type="evidence" value="ECO:0007669"/>
    <property type="project" value="InterPro"/>
</dbReference>
<dbReference type="EMBL" id="BAFB01000219">
    <property type="protein sequence ID" value="GAB36445.1"/>
    <property type="molecule type" value="Genomic_DNA"/>
</dbReference>
<feature type="domain" description="Integrase catalytic" evidence="3">
    <location>
        <begin position="9"/>
        <end position="135"/>
    </location>
</feature>
<dbReference type="Proteomes" id="UP000005038">
    <property type="component" value="Unassembled WGS sequence"/>
</dbReference>
<feature type="region of interest" description="Disordered" evidence="2">
    <location>
        <begin position="277"/>
        <end position="319"/>
    </location>
</feature>
<evidence type="ECO:0000313" key="4">
    <source>
        <dbReference type="EMBL" id="GAB36445.1"/>
    </source>
</evidence>
<dbReference type="Gene3D" id="3.30.420.10">
    <property type="entry name" value="Ribonuclease H-like superfamily/Ribonuclease H"/>
    <property type="match status" value="1"/>
</dbReference>
<reference evidence="4" key="1">
    <citation type="submission" date="2012-02" db="EMBL/GenBank/DDBJ databases">
        <title>Whole genome shotgun sequence of Gordonia otitidis NBRC 100426.</title>
        <authorList>
            <person name="Yoshida I."/>
            <person name="Hosoyama A."/>
            <person name="Tsuchikane K."/>
            <person name="Katsumata H."/>
            <person name="Yamazaki S."/>
            <person name="Fujita N."/>
        </authorList>
    </citation>
    <scope>NUCLEOTIDE SEQUENCE [LARGE SCALE GENOMIC DNA]</scope>
    <source>
        <strain evidence="4">NBRC 100426</strain>
    </source>
</reference>
<dbReference type="InterPro" id="IPR001584">
    <property type="entry name" value="Integrase_cat-core"/>
</dbReference>
<accession>H5TSI7</accession>
<protein>
    <submittedName>
        <fullName evidence="4">Transposase</fullName>
    </submittedName>
</protein>
<dbReference type="PROSITE" id="PS50994">
    <property type="entry name" value="INTEGRASE"/>
    <property type="match status" value="1"/>
</dbReference>
<feature type="compositionally biased region" description="Polar residues" evidence="2">
    <location>
        <begin position="305"/>
        <end position="318"/>
    </location>
</feature>
<evidence type="ECO:0000256" key="2">
    <source>
        <dbReference type="SAM" id="MobiDB-lite"/>
    </source>
</evidence>
<organism evidence="4 5">
    <name type="scientific">Gordonia otitidis (strain DSM 44809 / CCUG 52243 / JCM 12355 / NBRC 100426 / IFM 10032)</name>
    <dbReference type="NCBI Taxonomy" id="1108044"/>
    <lineage>
        <taxon>Bacteria</taxon>
        <taxon>Bacillati</taxon>
        <taxon>Actinomycetota</taxon>
        <taxon>Actinomycetes</taxon>
        <taxon>Mycobacteriales</taxon>
        <taxon>Gordoniaceae</taxon>
        <taxon>Gordonia</taxon>
    </lineage>
</organism>
<dbReference type="InterPro" id="IPR054353">
    <property type="entry name" value="IstA-like_C"/>
</dbReference>
<dbReference type="InterPro" id="IPR036397">
    <property type="entry name" value="RNaseH_sf"/>
</dbReference>
<comment type="similarity">
    <text evidence="1">Belongs to the transposase IS21/IS408/IS1162 family.</text>
</comment>
<dbReference type="SUPFAM" id="SSF53098">
    <property type="entry name" value="Ribonuclease H-like"/>
    <property type="match status" value="1"/>
</dbReference>
<gene>
    <name evidence="4" type="ORF">GOOTI_219_00020</name>
</gene>
<dbReference type="GO" id="GO:0015074">
    <property type="term" value="P:DNA integration"/>
    <property type="evidence" value="ECO:0007669"/>
    <property type="project" value="InterPro"/>
</dbReference>
<dbReference type="PANTHER" id="PTHR35004">
    <property type="entry name" value="TRANSPOSASE RV3428C-RELATED"/>
    <property type="match status" value="1"/>
</dbReference>
<name>H5TSI7_GORO1</name>
<dbReference type="Pfam" id="PF22483">
    <property type="entry name" value="Mu-transpos_C_2"/>
    <property type="match status" value="1"/>
</dbReference>
<dbReference type="PANTHER" id="PTHR35004:SF7">
    <property type="entry name" value="INTEGRASE PROTEIN"/>
    <property type="match status" value="1"/>
</dbReference>
<dbReference type="AlphaFoldDB" id="H5TSI7"/>
<dbReference type="InterPro" id="IPR012337">
    <property type="entry name" value="RNaseH-like_sf"/>
</dbReference>
<evidence type="ECO:0000313" key="5">
    <source>
        <dbReference type="Proteomes" id="UP000005038"/>
    </source>
</evidence>
<evidence type="ECO:0000259" key="3">
    <source>
        <dbReference type="PROSITE" id="PS50994"/>
    </source>
</evidence>
<sequence>MTERANAVIEHPPGEETQWDWVELPNPPDEWGWGSTAFLLVGSLAHSGKWRGYLAPDMTRPQVIAGIDRITRRLGGVTKSWRFDRMATVCHPSTGALTAEFADVARYYGVSVDVCPPRRGNRKGVVEKSNHTAAQRWWRTLPDETTPEQAQTSCDTFCRTRSDARMRPTSDGRASVITVAAREPLSAPPAAPYPATLTEMRTVSRQALVAWRGNQYSVPPEVAMSEVTVSERLGDGHIDIATDSGIVIARHRLATPGSGAQVRDHGHVVALETLAKAGASSSRRPHRRKERIPPGQAARDAANTLRHNTTNTDDTGPQASIIDMSVYERAAQNRTHLP</sequence>
<proteinExistence type="inferred from homology"/>
<comment type="caution">
    <text evidence="4">The sequence shown here is derived from an EMBL/GenBank/DDBJ whole genome shotgun (WGS) entry which is preliminary data.</text>
</comment>